<sequence>MIDMLYVRYSLTESEFELTYSRLDAYLKKYIPLKPLHKDNKEKRGVYITYALSKYGLQEIRLRKSQYNSFFIEVRLRPQLLINCCGYYKSTTLDEFKYAELVFDYIILDILNLPVPSIRKWKVRRIEAVADIEVDNALIPYYIQLFKKGHILEYFLENKYSRKYWNSKTNVYLMANKVTVNWYDRYNTLKAKEKKSKDEFIDYSETKNILRFETQVRKVNKPLMEVLNVNFLKTKVLDHYKLIVGKGDYHTINNAIALVLSSTSRPVGLIVMLRLIEETGSIPAAKEKYTQQVQERGKKSNPDDFSKKRILHDFNKKLQQIRRLNINPVTIPEQWGIPTLKNLHSLISEAFYTE</sequence>
<comment type="caution">
    <text evidence="1">The sequence shown here is derived from an EMBL/GenBank/DDBJ whole genome shotgun (WGS) entry which is preliminary data.</text>
</comment>
<dbReference type="RefSeq" id="WP_136373046.1">
    <property type="nucleotide sequence ID" value="NZ_SSOB01000048.1"/>
</dbReference>
<gene>
    <name evidence="1" type="ORF">E6C55_27555</name>
</gene>
<dbReference type="OrthoDB" id="2570938at2"/>
<dbReference type="AlphaFoldDB" id="A0A4S4BH68"/>
<protein>
    <submittedName>
        <fullName evidence="1">Uncharacterized protein</fullName>
    </submittedName>
</protein>
<name>A0A4S4BH68_9BACL</name>
<reference evidence="1 2" key="1">
    <citation type="submission" date="2019-04" db="EMBL/GenBank/DDBJ databases">
        <title>Cohnella sp. nov. isolated from preserved vegetables.</title>
        <authorList>
            <person name="Lin S.-Y."/>
            <person name="Hung M.-H."/>
            <person name="Young C.-C."/>
        </authorList>
    </citation>
    <scope>NUCLEOTIDE SEQUENCE [LARGE SCALE GENOMIC DNA]</scope>
    <source>
        <strain evidence="1 2">CC-MHH1044</strain>
    </source>
</reference>
<evidence type="ECO:0000313" key="2">
    <source>
        <dbReference type="Proteomes" id="UP000310636"/>
    </source>
</evidence>
<accession>A0A4S4BH68</accession>
<evidence type="ECO:0000313" key="1">
    <source>
        <dbReference type="EMBL" id="THF73869.1"/>
    </source>
</evidence>
<dbReference type="EMBL" id="SSOB01000048">
    <property type="protein sequence ID" value="THF73869.1"/>
    <property type="molecule type" value="Genomic_DNA"/>
</dbReference>
<keyword evidence="2" id="KW-1185">Reference proteome</keyword>
<organism evidence="1 2">
    <name type="scientific">Cohnella fermenti</name>
    <dbReference type="NCBI Taxonomy" id="2565925"/>
    <lineage>
        <taxon>Bacteria</taxon>
        <taxon>Bacillati</taxon>
        <taxon>Bacillota</taxon>
        <taxon>Bacilli</taxon>
        <taxon>Bacillales</taxon>
        <taxon>Paenibacillaceae</taxon>
        <taxon>Cohnella</taxon>
    </lineage>
</organism>
<proteinExistence type="predicted"/>
<dbReference type="Proteomes" id="UP000310636">
    <property type="component" value="Unassembled WGS sequence"/>
</dbReference>